<dbReference type="AlphaFoldDB" id="K6WW98"/>
<dbReference type="InterPro" id="IPR036188">
    <property type="entry name" value="FAD/NAD-bd_sf"/>
</dbReference>
<feature type="binding site" evidence="2">
    <location>
        <position position="347"/>
    </location>
    <ligand>
        <name>FAD</name>
        <dbReference type="ChEBI" id="CHEBI:57692"/>
    </ligand>
</feature>
<dbReference type="Pfam" id="PF04820">
    <property type="entry name" value="Trp_halogenase"/>
    <property type="match status" value="1"/>
</dbReference>
<dbReference type="OrthoDB" id="7178350at2"/>
<evidence type="ECO:0000313" key="4">
    <source>
        <dbReference type="Proteomes" id="UP000006334"/>
    </source>
</evidence>
<feature type="binding site" evidence="2">
    <location>
        <position position="80"/>
    </location>
    <ligand>
        <name>7-chloro-L-tryptophan</name>
        <dbReference type="ChEBI" id="CHEBI:58713"/>
    </ligand>
</feature>
<dbReference type="PANTHER" id="PTHR43747:SF4">
    <property type="entry name" value="FLAVIN-DEPENDENT TRYPTOPHAN HALOGENASE"/>
    <property type="match status" value="1"/>
</dbReference>
<organism evidence="3 4">
    <name type="scientific">Aliiglaciecola lipolytica E3</name>
    <dbReference type="NCBI Taxonomy" id="1127673"/>
    <lineage>
        <taxon>Bacteria</taxon>
        <taxon>Pseudomonadati</taxon>
        <taxon>Pseudomonadota</taxon>
        <taxon>Gammaproteobacteria</taxon>
        <taxon>Alteromonadales</taxon>
        <taxon>Alteromonadaceae</taxon>
        <taxon>Aliiglaciecola</taxon>
    </lineage>
</organism>
<evidence type="ECO:0000256" key="2">
    <source>
        <dbReference type="PIRSR" id="PIRSR011396-2"/>
    </source>
</evidence>
<dbReference type="InterPro" id="IPR006905">
    <property type="entry name" value="Flavin_halogenase"/>
</dbReference>
<dbReference type="InterPro" id="IPR033856">
    <property type="entry name" value="Trp_halogen"/>
</dbReference>
<dbReference type="EMBL" id="BAEN01000004">
    <property type="protein sequence ID" value="GAC12724.1"/>
    <property type="molecule type" value="Genomic_DNA"/>
</dbReference>
<dbReference type="GO" id="GO:0004497">
    <property type="term" value="F:monooxygenase activity"/>
    <property type="evidence" value="ECO:0007669"/>
    <property type="project" value="InterPro"/>
</dbReference>
<protein>
    <submittedName>
        <fullName evidence="3">Tryptophan halogenase, putative</fullName>
    </submittedName>
</protein>
<dbReference type="RefSeq" id="WP_008842544.1">
    <property type="nucleotide sequence ID" value="NZ_BAEN01000004.1"/>
</dbReference>
<feature type="binding site" evidence="2">
    <location>
        <position position="343"/>
    </location>
    <ligand>
        <name>L-tryptophan</name>
        <dbReference type="ChEBI" id="CHEBI:57912"/>
    </ligand>
</feature>
<name>K6WW98_9ALTE</name>
<dbReference type="STRING" id="1127673.GLIP_0069"/>
<proteinExistence type="predicted"/>
<comment type="caution">
    <text evidence="3">The sequence shown here is derived from an EMBL/GenBank/DDBJ whole genome shotgun (WGS) entry which is preliminary data.</text>
</comment>
<keyword evidence="2" id="KW-0274">FAD</keyword>
<evidence type="ECO:0000256" key="1">
    <source>
        <dbReference type="PIRSR" id="PIRSR011396-1"/>
    </source>
</evidence>
<dbReference type="PANTHER" id="PTHR43747">
    <property type="entry name" value="FAD-BINDING PROTEIN"/>
    <property type="match status" value="1"/>
</dbReference>
<keyword evidence="4" id="KW-1185">Reference proteome</keyword>
<accession>K6WW98</accession>
<reference evidence="3 4" key="1">
    <citation type="journal article" date="2017" name="Antonie Van Leeuwenhoek">
        <title>Rhizobium rhizosphaerae sp. nov., a novel species isolated from rice rhizosphere.</title>
        <authorList>
            <person name="Zhao J.J."/>
            <person name="Zhang J."/>
            <person name="Zhang R.J."/>
            <person name="Zhang C.W."/>
            <person name="Yin H.Q."/>
            <person name="Zhang X.X."/>
        </authorList>
    </citation>
    <scope>NUCLEOTIDE SEQUENCE [LARGE SCALE GENOMIC DNA]</scope>
    <source>
        <strain evidence="3 4">E3</strain>
    </source>
</reference>
<gene>
    <name evidence="3" type="ORF">GLIP_0069</name>
</gene>
<feature type="binding site" evidence="2">
    <location>
        <position position="334"/>
    </location>
    <ligand>
        <name>FAD</name>
        <dbReference type="ChEBI" id="CHEBI:57692"/>
    </ligand>
</feature>
<dbReference type="GO" id="GO:0000166">
    <property type="term" value="F:nucleotide binding"/>
    <property type="evidence" value="ECO:0007669"/>
    <property type="project" value="UniProtKB-KW"/>
</dbReference>
<keyword evidence="2" id="KW-0285">Flavoprotein</keyword>
<dbReference type="PIRSF" id="PIRSF011396">
    <property type="entry name" value="Trp_halogenase"/>
    <property type="match status" value="1"/>
</dbReference>
<dbReference type="eggNOG" id="COG0665">
    <property type="taxonomic scope" value="Bacteria"/>
</dbReference>
<sequence length="504" mass="57226">MSPQNPIQKIVIVGGGTAGWMTAAALSNSLLKGVSITLIESEDIGTVGVGEATIPPIKTFNNTLGISENEFLKNTHGSFKLGIEFVNWGKLNNRYFHPFGQYGRQFDIVNVHQHWLAAEQSGTAHPLDEYCMAWAAAKQRRFSPPQPDPRNVLSTYEYAYHFDAGAYAMFLRKYSEQRNVKRIEGKIKHSQLNPNSGFVDAVVLDNDQLIKGELFIDCSGFRGLLIEQALKTGYEDMSEYLPCNSAWAVPCELKDFTPYTRSTAHTAGWQWRIPLQHRTGNGHVFSNEFISEQEALDTLMQNLDGEPLADPRLLKFTTGRRKRFWNKNVVAIGLSSGFLEPLESTSIHLIQAGIAKLLALFPTTDFDQHVIDEYNRIAINEFEAIRDFLILHYKLTERDDSEMWRYCKNMPIPETLESKLLHFESFGRVIKGEMDLFADASWLAVYIGQGLRPKQRDPLMSYRNSEGDVWLSKLHQALHQAAQQLPSHADYITKHCRSDINFMS</sequence>
<dbReference type="InterPro" id="IPR050816">
    <property type="entry name" value="Flavin-dep_Halogenase_NPB"/>
</dbReference>
<dbReference type="Gene3D" id="3.50.50.60">
    <property type="entry name" value="FAD/NAD(P)-binding domain"/>
    <property type="match status" value="1"/>
</dbReference>
<keyword evidence="2" id="KW-0547">Nucleotide-binding</keyword>
<evidence type="ECO:0000313" key="3">
    <source>
        <dbReference type="EMBL" id="GAC12724.1"/>
    </source>
</evidence>
<feature type="active site" evidence="1">
    <location>
        <position position="80"/>
    </location>
</feature>
<feature type="binding site" evidence="2">
    <location>
        <begin position="15"/>
        <end position="18"/>
    </location>
    <ligand>
        <name>FAD</name>
        <dbReference type="ChEBI" id="CHEBI:57692"/>
    </ligand>
</feature>
<dbReference type="SUPFAM" id="SSF51905">
    <property type="entry name" value="FAD/NAD(P)-binding domain"/>
    <property type="match status" value="1"/>
</dbReference>
<dbReference type="Proteomes" id="UP000006334">
    <property type="component" value="Unassembled WGS sequence"/>
</dbReference>